<evidence type="ECO:0000313" key="1">
    <source>
        <dbReference type="EMBL" id="KJW12787.1"/>
    </source>
</evidence>
<reference evidence="1 2" key="1">
    <citation type="submission" date="2015-03" db="EMBL/GenBank/DDBJ databases">
        <authorList>
            <person name="Zheng J."/>
            <person name="Ganezle M."/>
        </authorList>
    </citation>
    <scope>NUCLEOTIDE SEQUENCE [LARGE SCALE GENOMIC DNA]</scope>
    <source>
        <strain evidence="1 2">LP38</strain>
    </source>
</reference>
<dbReference type="Proteomes" id="UP000033491">
    <property type="component" value="Unassembled WGS sequence"/>
</dbReference>
<gene>
    <name evidence="1" type="ORF">VC81_06810</name>
</gene>
<evidence type="ECO:0000313" key="2">
    <source>
        <dbReference type="Proteomes" id="UP000033491"/>
    </source>
</evidence>
<dbReference type="EMBL" id="JZCR01000015">
    <property type="protein sequence ID" value="KJW12787.1"/>
    <property type="molecule type" value="Genomic_DNA"/>
</dbReference>
<protein>
    <recommendedName>
        <fullName evidence="3">DUF2877 domain-containing protein</fullName>
    </recommendedName>
</protein>
<dbReference type="AlphaFoldDB" id="A0A0F3RVK7"/>
<dbReference type="PATRIC" id="fig|216463.3.peg.465"/>
<dbReference type="Pfam" id="PF11392">
    <property type="entry name" value="AllH"/>
    <property type="match status" value="1"/>
</dbReference>
<name>A0A0F3RVK7_9LACO</name>
<accession>A0A0F3RVK7</accession>
<dbReference type="InterPro" id="IPR021530">
    <property type="entry name" value="AllH-like"/>
</dbReference>
<proteinExistence type="predicted"/>
<dbReference type="STRING" id="216463.VC81_06810"/>
<evidence type="ECO:0008006" key="3">
    <source>
        <dbReference type="Google" id="ProtNLM"/>
    </source>
</evidence>
<organism evidence="1 2">
    <name type="scientific">Levilactobacillus spicheri</name>
    <dbReference type="NCBI Taxonomy" id="216463"/>
    <lineage>
        <taxon>Bacteria</taxon>
        <taxon>Bacillati</taxon>
        <taxon>Bacillota</taxon>
        <taxon>Bacilli</taxon>
        <taxon>Lactobacillales</taxon>
        <taxon>Lactobacillaceae</taxon>
        <taxon>Levilactobacillus</taxon>
    </lineage>
</organism>
<comment type="caution">
    <text evidence="1">The sequence shown here is derived from an EMBL/GenBank/DDBJ whole genome shotgun (WGS) entry which is preliminary data.</text>
</comment>
<sequence length="211" mass="23532">MQLISKISIGDVVRLINGNLYIYTQRQVLNLPVCQLTEINLRVMKKALTLSEQEIQGVFESLDFENNWGLSTNHPAQLMQRFLQAQSEEEVEKVVYYLMGRGKGLTPSGDDMLVGLMTTLGTFRPNAQSTWRMVINHRMAEQVTTNVSQAYLAASVDGFASKKLLDLMQALHMGDAREINLAVIAMKNFGHTSGMDTLFGIFCGLKLALLS</sequence>